<dbReference type="SUPFAM" id="SSF52833">
    <property type="entry name" value="Thioredoxin-like"/>
    <property type="match status" value="1"/>
</dbReference>
<dbReference type="Proteomes" id="UP000249645">
    <property type="component" value="Unassembled WGS sequence"/>
</dbReference>
<feature type="signal peptide" evidence="2">
    <location>
        <begin position="1"/>
        <end position="19"/>
    </location>
</feature>
<evidence type="ECO:0000313" key="5">
    <source>
        <dbReference type="Proteomes" id="UP000249645"/>
    </source>
</evidence>
<proteinExistence type="predicted"/>
<sequence>MKKALIAIVLICLIGQVKAQDSSKVLLKAIKDSFAIKASEKSILTDVNAYFSLTNDLKRKDSLYQEVAKMYPNGTVAAFLYFNEIFSRESPPSDSEMNVKAFLAIKPRFSSVDFTKSTNPLSANYNQIRYMYFSSFIDQDSALTMEKVYPELKTCNDLNMVAWYVFEKGTHIKLAEKIAKDAVDKGLVELSDSSKVPKENRAEWKKYSMTNYAMALDTYSQILAKEGNFNEAKTAQKEAILMSDAKEATLNNNYISLLFSGKEFDSARIFGERIFFAGNGDKNTINLLDSLFVIQNPNKSSKEYIKTLEKKGLEGQLLDIDGPSFSLKDLNGNIVNSNNLKDKIVVMDFWATWCGPCKASFPGMQLAVNKYKDNKNIVFLFVDTFERFSDPNQRHKAVSTVMKDMKLNFQVLLDQPDKGNNYLLASKLNFNSIPTKFILKNGKIKFKLTGFAGSDEAVLDEMDQVLEYLN</sequence>
<keyword evidence="2" id="KW-0732">Signal</keyword>
<gene>
    <name evidence="4" type="ORF">DI598_05105</name>
</gene>
<feature type="domain" description="Thioredoxin" evidence="3">
    <location>
        <begin position="316"/>
        <end position="467"/>
    </location>
</feature>
<dbReference type="InterPro" id="IPR036249">
    <property type="entry name" value="Thioredoxin-like_sf"/>
</dbReference>
<dbReference type="Pfam" id="PF00578">
    <property type="entry name" value="AhpC-TSA"/>
    <property type="match status" value="1"/>
</dbReference>
<feature type="chain" id="PRO_5015989302" description="Thioredoxin domain-containing protein" evidence="2">
    <location>
        <begin position="20"/>
        <end position="470"/>
    </location>
</feature>
<comment type="caution">
    <text evidence="4">The sequence shown here is derived from an EMBL/GenBank/DDBJ whole genome shotgun (WGS) entry which is preliminary data.</text>
</comment>
<dbReference type="PANTHER" id="PTHR42852">
    <property type="entry name" value="THIOL:DISULFIDE INTERCHANGE PROTEIN DSBE"/>
    <property type="match status" value="1"/>
</dbReference>
<dbReference type="AlphaFoldDB" id="A0A2W5F3F9"/>
<keyword evidence="1" id="KW-0676">Redox-active center</keyword>
<dbReference type="GO" id="GO:0016491">
    <property type="term" value="F:oxidoreductase activity"/>
    <property type="evidence" value="ECO:0007669"/>
    <property type="project" value="InterPro"/>
</dbReference>
<dbReference type="InterPro" id="IPR000866">
    <property type="entry name" value="AhpC/TSA"/>
</dbReference>
<dbReference type="PANTHER" id="PTHR42852:SF17">
    <property type="entry name" value="THIOREDOXIN-LIKE PROTEIN HI_1115"/>
    <property type="match status" value="1"/>
</dbReference>
<dbReference type="PROSITE" id="PS51352">
    <property type="entry name" value="THIOREDOXIN_2"/>
    <property type="match status" value="1"/>
</dbReference>
<evidence type="ECO:0000313" key="4">
    <source>
        <dbReference type="EMBL" id="PZP50645.1"/>
    </source>
</evidence>
<evidence type="ECO:0000259" key="3">
    <source>
        <dbReference type="PROSITE" id="PS51352"/>
    </source>
</evidence>
<dbReference type="EMBL" id="QFOI01000059">
    <property type="protein sequence ID" value="PZP50645.1"/>
    <property type="molecule type" value="Genomic_DNA"/>
</dbReference>
<dbReference type="InterPro" id="IPR013766">
    <property type="entry name" value="Thioredoxin_domain"/>
</dbReference>
<accession>A0A2W5F3F9</accession>
<name>A0A2W5F3F9_9SPHI</name>
<evidence type="ECO:0000256" key="2">
    <source>
        <dbReference type="SAM" id="SignalP"/>
    </source>
</evidence>
<reference evidence="4 5" key="1">
    <citation type="submission" date="2017-11" db="EMBL/GenBank/DDBJ databases">
        <title>Infants hospitalized years apart are colonized by the same room-sourced microbial strains.</title>
        <authorList>
            <person name="Brooks B."/>
            <person name="Olm M.R."/>
            <person name="Firek B.A."/>
            <person name="Baker R."/>
            <person name="Thomas B.C."/>
            <person name="Morowitz M.J."/>
            <person name="Banfield J.F."/>
        </authorList>
    </citation>
    <scope>NUCLEOTIDE SEQUENCE [LARGE SCALE GENOMIC DNA]</scope>
    <source>
        <strain evidence="4">S2_009_000_R2_76</strain>
    </source>
</reference>
<organism evidence="4 5">
    <name type="scientific">Pseudopedobacter saltans</name>
    <dbReference type="NCBI Taxonomy" id="151895"/>
    <lineage>
        <taxon>Bacteria</taxon>
        <taxon>Pseudomonadati</taxon>
        <taxon>Bacteroidota</taxon>
        <taxon>Sphingobacteriia</taxon>
        <taxon>Sphingobacteriales</taxon>
        <taxon>Sphingobacteriaceae</taxon>
        <taxon>Pseudopedobacter</taxon>
    </lineage>
</organism>
<dbReference type="GO" id="GO:0016209">
    <property type="term" value="F:antioxidant activity"/>
    <property type="evidence" value="ECO:0007669"/>
    <property type="project" value="InterPro"/>
</dbReference>
<dbReference type="InterPro" id="IPR017937">
    <property type="entry name" value="Thioredoxin_CS"/>
</dbReference>
<dbReference type="InterPro" id="IPR050553">
    <property type="entry name" value="Thioredoxin_ResA/DsbE_sf"/>
</dbReference>
<evidence type="ECO:0000256" key="1">
    <source>
        <dbReference type="ARBA" id="ARBA00023284"/>
    </source>
</evidence>
<dbReference type="CDD" id="cd02966">
    <property type="entry name" value="TlpA_like_family"/>
    <property type="match status" value="1"/>
</dbReference>
<dbReference type="PROSITE" id="PS00194">
    <property type="entry name" value="THIOREDOXIN_1"/>
    <property type="match status" value="1"/>
</dbReference>
<dbReference type="Gene3D" id="3.40.30.10">
    <property type="entry name" value="Glutaredoxin"/>
    <property type="match status" value="1"/>
</dbReference>
<protein>
    <recommendedName>
        <fullName evidence="3">Thioredoxin domain-containing protein</fullName>
    </recommendedName>
</protein>